<evidence type="ECO:0000256" key="1">
    <source>
        <dbReference type="ARBA" id="ARBA00022679"/>
    </source>
</evidence>
<keyword evidence="5 6" id="KW-0464">Manganese</keyword>
<dbReference type="UniPathway" id="UPA00079"/>
<dbReference type="GO" id="GO:0009234">
    <property type="term" value="P:menaquinone biosynthetic process"/>
    <property type="evidence" value="ECO:0007669"/>
    <property type="project" value="UniProtKB-UniRule"/>
</dbReference>
<proteinExistence type="inferred from homology"/>
<dbReference type="SUPFAM" id="SSF52518">
    <property type="entry name" value="Thiamin diphosphate-binding fold (THDP-binding)"/>
    <property type="match status" value="2"/>
</dbReference>
<evidence type="ECO:0000256" key="6">
    <source>
        <dbReference type="HAMAP-Rule" id="MF_01659"/>
    </source>
</evidence>
<feature type="domain" description="Thiamine pyrophosphate enzyme N-terminal TPP-binding" evidence="8">
    <location>
        <begin position="11"/>
        <end position="121"/>
    </location>
</feature>
<evidence type="ECO:0000256" key="2">
    <source>
        <dbReference type="ARBA" id="ARBA00022723"/>
    </source>
</evidence>
<keyword evidence="6" id="KW-0474">Menaquinone biosynthesis</keyword>
<dbReference type="Gene3D" id="3.40.50.970">
    <property type="match status" value="2"/>
</dbReference>
<dbReference type="Gene3D" id="3.40.50.1220">
    <property type="entry name" value="TPP-binding domain"/>
    <property type="match status" value="1"/>
</dbReference>
<dbReference type="STRING" id="1071918.SAMN05421544_1119"/>
<evidence type="ECO:0000313" key="9">
    <source>
        <dbReference type="EMBL" id="SDE50443.1"/>
    </source>
</evidence>
<dbReference type="CDD" id="cd07037">
    <property type="entry name" value="TPP_PYR_MenD"/>
    <property type="match status" value="1"/>
</dbReference>
<dbReference type="OrthoDB" id="9791859at2"/>
<accession>A0A1G7DFY8</accession>
<dbReference type="HAMAP" id="MF_01659">
    <property type="entry name" value="MenD"/>
    <property type="match status" value="1"/>
</dbReference>
<comment type="pathway">
    <text evidence="6">Quinol/quinone metabolism; menaquinone biosynthesis.</text>
</comment>
<organism evidence="9 10">
    <name type="scientific">Riemerella columbipharyngis</name>
    <dbReference type="NCBI Taxonomy" id="1071918"/>
    <lineage>
        <taxon>Bacteria</taxon>
        <taxon>Pseudomonadati</taxon>
        <taxon>Bacteroidota</taxon>
        <taxon>Flavobacteriia</taxon>
        <taxon>Flavobacteriales</taxon>
        <taxon>Weeksellaceae</taxon>
        <taxon>Riemerella</taxon>
    </lineage>
</organism>
<keyword evidence="10" id="KW-1185">Reference proteome</keyword>
<dbReference type="GO" id="GO:0070204">
    <property type="term" value="F:2-succinyl-5-enolpyruvyl-6-hydroxy-3-cyclohexene-1-carboxylic-acid synthase activity"/>
    <property type="evidence" value="ECO:0007669"/>
    <property type="project" value="UniProtKB-UniRule"/>
</dbReference>
<comment type="pathway">
    <text evidence="6">Quinol/quinone metabolism; 1,4-dihydroxy-2-naphthoate biosynthesis; 1,4-dihydroxy-2-naphthoate from chorismate: step 2/7.</text>
</comment>
<dbReference type="NCBIfam" id="TIGR00173">
    <property type="entry name" value="menD"/>
    <property type="match status" value="1"/>
</dbReference>
<dbReference type="CDD" id="cd02009">
    <property type="entry name" value="TPP_SHCHC_synthase"/>
    <property type="match status" value="1"/>
</dbReference>
<keyword evidence="1 6" id="KW-0808">Transferase</keyword>
<sequence length="560" mass="64347">MKQYTSKRSVQILAHLLTQYGISNIVISPGSRNAPLAIHFTEFDEFNCYSIVDERSAGFVALGMAKSQKKPVAVSCTSGSAAVNYYPAVVEAFYQNIPLLILTADRPSDYTDIFDGQTIRQEELFHQHSYGDFQLLEDSKENADEINFNSIKRAIELCIEKQGPVHINIPLEEPLYELVPELPVMPSVEKTIPKKKYEIPGRLVATWNTAKKIMILVGTMDKNPKLEICLFQLAKNNNAVILTESNSNLYNEKFFNHIDRYIFNFSEKEFQNYAPDLLITIGQNVVSKKIKQLLRKTLIPNHWHIDPYWHPDTYFALSEKIPAKADEFLPQFIQKIKIKPQPYFTLWESLKDKIDRKHRDYCIQAPFSDFKAFEIISNYIPEQYDIHFSNSSSIRYAQLFNFSEKNKVYCNRGTSGIDGCTSTAMGYAIANENPTLLITGDISFFYDINGLWNQYIPPYTRIILLNNGEGNIFRIIPGPNTTNAVDEFIATEHAKNAETLAKHFGFNYFRAEDLPSLERSIENFFKPEHKPKILEVYTKNCPNADTLKNYFQAMKLNSEN</sequence>
<evidence type="ECO:0000256" key="4">
    <source>
        <dbReference type="ARBA" id="ARBA00023052"/>
    </source>
</evidence>
<comment type="cofactor">
    <cofactor evidence="6">
        <name>Mg(2+)</name>
        <dbReference type="ChEBI" id="CHEBI:18420"/>
    </cofactor>
    <cofactor evidence="6">
        <name>Mn(2+)</name>
        <dbReference type="ChEBI" id="CHEBI:29035"/>
    </cofactor>
</comment>
<dbReference type="InterPro" id="IPR011766">
    <property type="entry name" value="TPP_enzyme_TPP-bd"/>
</dbReference>
<evidence type="ECO:0000259" key="8">
    <source>
        <dbReference type="Pfam" id="PF02776"/>
    </source>
</evidence>
<evidence type="ECO:0000313" key="10">
    <source>
        <dbReference type="Proteomes" id="UP000198517"/>
    </source>
</evidence>
<gene>
    <name evidence="6" type="primary">menD</name>
    <name evidence="9" type="ORF">SAMN05421544_1119</name>
</gene>
<dbReference type="PANTHER" id="PTHR42916">
    <property type="entry name" value="2-SUCCINYL-5-ENOLPYRUVYL-6-HYDROXY-3-CYCLOHEXENE-1-CARBOXYLATE SYNTHASE"/>
    <property type="match status" value="1"/>
</dbReference>
<keyword evidence="3 6" id="KW-0460">Magnesium</keyword>
<protein>
    <recommendedName>
        <fullName evidence="6">2-succinyl-5-enolpyruvyl-6-hydroxy-3-cyclohexene-1-carboxylate synthase</fullName>
        <shortName evidence="6">SEPHCHC synthase</shortName>
        <ecNumber evidence="6">2.2.1.9</ecNumber>
    </recommendedName>
    <alternativeName>
        <fullName evidence="6">Menaquinone biosynthesis protein MenD</fullName>
    </alternativeName>
</protein>
<comment type="catalytic activity">
    <reaction evidence="6">
        <text>isochorismate + 2-oxoglutarate + H(+) = 5-enolpyruvoyl-6-hydroxy-2-succinyl-cyclohex-3-ene-1-carboxylate + CO2</text>
        <dbReference type="Rhea" id="RHEA:25593"/>
        <dbReference type="ChEBI" id="CHEBI:15378"/>
        <dbReference type="ChEBI" id="CHEBI:16526"/>
        <dbReference type="ChEBI" id="CHEBI:16810"/>
        <dbReference type="ChEBI" id="CHEBI:29780"/>
        <dbReference type="ChEBI" id="CHEBI:58818"/>
        <dbReference type="EC" id="2.2.1.9"/>
    </reaction>
</comment>
<evidence type="ECO:0000259" key="7">
    <source>
        <dbReference type="Pfam" id="PF02775"/>
    </source>
</evidence>
<dbReference type="Pfam" id="PF02776">
    <property type="entry name" value="TPP_enzyme_N"/>
    <property type="match status" value="1"/>
</dbReference>
<keyword evidence="2 6" id="KW-0479">Metal-binding</keyword>
<dbReference type="InterPro" id="IPR004433">
    <property type="entry name" value="MenaQ_synth_MenD"/>
</dbReference>
<dbReference type="PANTHER" id="PTHR42916:SF1">
    <property type="entry name" value="PROTEIN PHYLLO, CHLOROPLASTIC"/>
    <property type="match status" value="1"/>
</dbReference>
<dbReference type="PIRSF" id="PIRSF004983">
    <property type="entry name" value="MenD"/>
    <property type="match status" value="1"/>
</dbReference>
<evidence type="ECO:0000256" key="3">
    <source>
        <dbReference type="ARBA" id="ARBA00022842"/>
    </source>
</evidence>
<dbReference type="RefSeq" id="WP_092736873.1">
    <property type="nucleotide sequence ID" value="NZ_FNAS01000011.1"/>
</dbReference>
<comment type="cofactor">
    <cofactor evidence="6">
        <name>thiamine diphosphate</name>
        <dbReference type="ChEBI" id="CHEBI:58937"/>
    </cofactor>
    <text evidence="6">Binds 1 thiamine pyrophosphate per subunit.</text>
</comment>
<dbReference type="GO" id="GO:0030145">
    <property type="term" value="F:manganese ion binding"/>
    <property type="evidence" value="ECO:0007669"/>
    <property type="project" value="UniProtKB-UniRule"/>
</dbReference>
<dbReference type="Pfam" id="PF02775">
    <property type="entry name" value="TPP_enzyme_C"/>
    <property type="match status" value="1"/>
</dbReference>
<evidence type="ECO:0000256" key="5">
    <source>
        <dbReference type="ARBA" id="ARBA00023211"/>
    </source>
</evidence>
<comment type="subunit">
    <text evidence="6">Homodimer.</text>
</comment>
<dbReference type="GO" id="GO:0030976">
    <property type="term" value="F:thiamine pyrophosphate binding"/>
    <property type="evidence" value="ECO:0007669"/>
    <property type="project" value="UniProtKB-UniRule"/>
</dbReference>
<feature type="domain" description="Thiamine pyrophosphate enzyme TPP-binding" evidence="7">
    <location>
        <begin position="395"/>
        <end position="536"/>
    </location>
</feature>
<dbReference type="EC" id="2.2.1.9" evidence="6"/>
<reference evidence="9 10" key="1">
    <citation type="submission" date="2016-10" db="EMBL/GenBank/DDBJ databases">
        <authorList>
            <person name="de Groot N.N."/>
        </authorList>
    </citation>
    <scope>NUCLEOTIDE SEQUENCE [LARGE SCALE GENOMIC DNA]</scope>
    <source>
        <strain evidence="9 10">DSM 24015</strain>
    </source>
</reference>
<dbReference type="InterPro" id="IPR029061">
    <property type="entry name" value="THDP-binding"/>
</dbReference>
<dbReference type="AlphaFoldDB" id="A0A1G7DFY8"/>
<name>A0A1G7DFY8_9FLAO</name>
<keyword evidence="4 6" id="KW-0786">Thiamine pyrophosphate</keyword>
<comment type="function">
    <text evidence="6">Catalyzes the thiamine diphosphate-dependent decarboxylation of 2-oxoglutarate and the subsequent addition of the resulting succinic semialdehyde-thiamine pyrophosphate anion to isochorismate to yield 2-succinyl-5-enolpyruvyl-6-hydroxy-3-cyclohexene-1-carboxylate (SEPHCHC).</text>
</comment>
<dbReference type="UniPathway" id="UPA01057">
    <property type="reaction ID" value="UER00164"/>
</dbReference>
<dbReference type="EMBL" id="FNAS01000011">
    <property type="protein sequence ID" value="SDE50443.1"/>
    <property type="molecule type" value="Genomic_DNA"/>
</dbReference>
<dbReference type="GO" id="GO:0000287">
    <property type="term" value="F:magnesium ion binding"/>
    <property type="evidence" value="ECO:0007669"/>
    <property type="project" value="UniProtKB-UniRule"/>
</dbReference>
<comment type="similarity">
    <text evidence="6">Belongs to the TPP enzyme family. MenD subfamily.</text>
</comment>
<dbReference type="Proteomes" id="UP000198517">
    <property type="component" value="Unassembled WGS sequence"/>
</dbReference>
<dbReference type="InterPro" id="IPR012001">
    <property type="entry name" value="Thiamin_PyroP_enz_TPP-bd_dom"/>
</dbReference>